<feature type="transmembrane region" description="Helical" evidence="1">
    <location>
        <begin position="107"/>
        <end position="127"/>
    </location>
</feature>
<gene>
    <name evidence="2" type="ORF">Ciccas_010671</name>
</gene>
<proteinExistence type="predicted"/>
<dbReference type="EMBL" id="JBJKFK010002672">
    <property type="protein sequence ID" value="KAL3310758.1"/>
    <property type="molecule type" value="Genomic_DNA"/>
</dbReference>
<evidence type="ECO:0000256" key="1">
    <source>
        <dbReference type="SAM" id="Phobius"/>
    </source>
</evidence>
<feature type="transmembrane region" description="Helical" evidence="1">
    <location>
        <begin position="180"/>
        <end position="200"/>
    </location>
</feature>
<evidence type="ECO:0008006" key="4">
    <source>
        <dbReference type="Google" id="ProtNLM"/>
    </source>
</evidence>
<evidence type="ECO:0000313" key="2">
    <source>
        <dbReference type="EMBL" id="KAL3310758.1"/>
    </source>
</evidence>
<keyword evidence="3" id="KW-1185">Reference proteome</keyword>
<dbReference type="AlphaFoldDB" id="A0ABD2PUN3"/>
<evidence type="ECO:0000313" key="3">
    <source>
        <dbReference type="Proteomes" id="UP001626550"/>
    </source>
</evidence>
<dbReference type="Proteomes" id="UP001626550">
    <property type="component" value="Unassembled WGS sequence"/>
</dbReference>
<keyword evidence="1" id="KW-0812">Transmembrane</keyword>
<sequence length="265" mass="30559">MSCSPKVLNKRLFPNSGNKEHWPAVYFFLGAFFIPYVLRLLFRGCVNHKKLVLVHLLSDQLFHSLSYWLLFTSCFGVIGPIIVHLGWNQPGKHLHFNPAEELSGNDRVLVIAIMTVGRAISGLHFAINSNIHTYIHQSTADLNDYVMFHHDRRIAFNFGILMAAVLRCGDYQNLDCLMDHFLRAVYLFIPVILAAILLNGHKPFRELCQLKRFRERSDPRINKLNVIQRIAYINFFAQFFFPDFSLQWVVSSVCGGLFQLKCSMP</sequence>
<reference evidence="2 3" key="1">
    <citation type="submission" date="2024-11" db="EMBL/GenBank/DDBJ databases">
        <title>Adaptive evolution of stress response genes in parasites aligns with host niche diversity.</title>
        <authorList>
            <person name="Hahn C."/>
            <person name="Resl P."/>
        </authorList>
    </citation>
    <scope>NUCLEOTIDE SEQUENCE [LARGE SCALE GENOMIC DNA]</scope>
    <source>
        <strain evidence="2">EGGRZ-B1_66</strain>
        <tissue evidence="2">Body</tissue>
    </source>
</reference>
<name>A0ABD2PUN3_9PLAT</name>
<organism evidence="2 3">
    <name type="scientific">Cichlidogyrus casuarinus</name>
    <dbReference type="NCBI Taxonomy" id="1844966"/>
    <lineage>
        <taxon>Eukaryota</taxon>
        <taxon>Metazoa</taxon>
        <taxon>Spiralia</taxon>
        <taxon>Lophotrochozoa</taxon>
        <taxon>Platyhelminthes</taxon>
        <taxon>Monogenea</taxon>
        <taxon>Monopisthocotylea</taxon>
        <taxon>Dactylogyridea</taxon>
        <taxon>Ancyrocephalidae</taxon>
        <taxon>Cichlidogyrus</taxon>
    </lineage>
</organism>
<keyword evidence="1" id="KW-0472">Membrane</keyword>
<accession>A0ABD2PUN3</accession>
<feature type="transmembrane region" description="Helical" evidence="1">
    <location>
        <begin position="24"/>
        <end position="46"/>
    </location>
</feature>
<feature type="transmembrane region" description="Helical" evidence="1">
    <location>
        <begin position="154"/>
        <end position="174"/>
    </location>
</feature>
<keyword evidence="1" id="KW-1133">Transmembrane helix</keyword>
<feature type="transmembrane region" description="Helical" evidence="1">
    <location>
        <begin position="67"/>
        <end position="87"/>
    </location>
</feature>
<protein>
    <recommendedName>
        <fullName evidence="4">Vomeronasal type-1 receptor</fullName>
    </recommendedName>
</protein>
<comment type="caution">
    <text evidence="2">The sequence shown here is derived from an EMBL/GenBank/DDBJ whole genome shotgun (WGS) entry which is preliminary data.</text>
</comment>